<dbReference type="EMBL" id="CM020619">
    <property type="protein sequence ID" value="KAK1863459.1"/>
    <property type="molecule type" value="Genomic_DNA"/>
</dbReference>
<proteinExistence type="predicted"/>
<organism evidence="1 2">
    <name type="scientific">Pyropia yezoensis</name>
    <name type="common">Susabi-nori</name>
    <name type="synonym">Porphyra yezoensis</name>
    <dbReference type="NCBI Taxonomy" id="2788"/>
    <lineage>
        <taxon>Eukaryota</taxon>
        <taxon>Rhodophyta</taxon>
        <taxon>Bangiophyceae</taxon>
        <taxon>Bangiales</taxon>
        <taxon>Bangiaceae</taxon>
        <taxon>Pyropia</taxon>
    </lineage>
</organism>
<dbReference type="Proteomes" id="UP000798662">
    <property type="component" value="Chromosome 2"/>
</dbReference>
<protein>
    <submittedName>
        <fullName evidence="1">Uncharacterized protein</fullName>
    </submittedName>
</protein>
<evidence type="ECO:0000313" key="1">
    <source>
        <dbReference type="EMBL" id="KAK1863459.1"/>
    </source>
</evidence>
<keyword evidence="2" id="KW-1185">Reference proteome</keyword>
<name>A0ACC3C006_PYRYE</name>
<gene>
    <name evidence="1" type="ORF">I4F81_006014</name>
</gene>
<comment type="caution">
    <text evidence="1">The sequence shown here is derived from an EMBL/GenBank/DDBJ whole genome shotgun (WGS) entry which is preliminary data.</text>
</comment>
<evidence type="ECO:0000313" key="2">
    <source>
        <dbReference type="Proteomes" id="UP000798662"/>
    </source>
</evidence>
<sequence>MAMELATNIIHGRVRGSVSAEGAADTSVGSGAAGTASTAYAVSTPYDRLSKNISQRYRDAASKFSGEPDQVWPEFVQDYLLMARDNHLSVEQRCQYLHYVLAGNAKCFYLNTVQGHGSSFTEAVAMIEAEYNSAAKQMQVKNTLSNHKLSAMVTAGKNIKTALADTYKMILRLSPLVPQAYRSDANKLDFLRSAVVGHPWANSSLRKLNAGNITFQQLYTDLQSSLQLHEEASKAAVANGIQVPTAAVNYVPRALNAYILYAGQGVYGRPNRNVGATQPRVQAPRQVQRVGPAPSLRFDPLTIFGCFNCDNPGHTMRDCRAPVNTTLAAKRKMEYWSKKHAGKPVGAAILFQLCRQLDALVGPDGELHSTSNPPDIQLLEEDGDEATLFRTWAAEEEGSTEPSGQPSGVAASADPAPHGATLGQRLLGSGSTLPAPQKGTLFLTGKKVVDTSPFIRRPAPSWKQDPAALQCLLVSNPDQPVPPNVPTPPAMPNTTPVPPTVVETPPSPVPATAPTSSQHPPR</sequence>
<accession>A0ACC3C006</accession>
<reference evidence="1" key="1">
    <citation type="submission" date="2019-11" db="EMBL/GenBank/DDBJ databases">
        <title>Nori genome reveals adaptations in red seaweeds to the harsh intertidal environment.</title>
        <authorList>
            <person name="Wang D."/>
            <person name="Mao Y."/>
        </authorList>
    </citation>
    <scope>NUCLEOTIDE SEQUENCE</scope>
    <source>
        <tissue evidence="1">Gametophyte</tissue>
    </source>
</reference>